<accession>A0A0F3NK75</accession>
<dbReference type="Proteomes" id="UP000033754">
    <property type="component" value="Unassembled WGS sequence"/>
</dbReference>
<sequence length="40" mass="4628">MCHYLLSCAGFVFLNQHSVIGFSRVRDLLLHCEKSSRNFV</sequence>
<dbReference type="AlphaFoldDB" id="A0A0F3NK75"/>
<organism evidence="1 2">
    <name type="scientific">Anaplasma phagocytophilum str. NCH-1</name>
    <dbReference type="NCBI Taxonomy" id="1359161"/>
    <lineage>
        <taxon>Bacteria</taxon>
        <taxon>Pseudomonadati</taxon>
        <taxon>Pseudomonadota</taxon>
        <taxon>Alphaproteobacteria</taxon>
        <taxon>Rickettsiales</taxon>
        <taxon>Anaplasmataceae</taxon>
        <taxon>Anaplasma</taxon>
        <taxon>phagocytophilum group</taxon>
    </lineage>
</organism>
<name>A0A0F3NK75_ANAPH</name>
<protein>
    <submittedName>
        <fullName evidence="1">Uncharacterized protein</fullName>
    </submittedName>
</protein>
<gene>
    <name evidence="1" type="ORF">EPHNCH_0559</name>
</gene>
<proteinExistence type="predicted"/>
<evidence type="ECO:0000313" key="2">
    <source>
        <dbReference type="Proteomes" id="UP000033754"/>
    </source>
</evidence>
<comment type="caution">
    <text evidence="1">The sequence shown here is derived from an EMBL/GenBank/DDBJ whole genome shotgun (WGS) entry which is preliminary data.</text>
</comment>
<dbReference type="EMBL" id="LANT01000002">
    <property type="protein sequence ID" value="KJV68166.1"/>
    <property type="molecule type" value="Genomic_DNA"/>
</dbReference>
<dbReference type="PATRIC" id="fig|1359161.3.peg.635"/>
<evidence type="ECO:0000313" key="1">
    <source>
        <dbReference type="EMBL" id="KJV68166.1"/>
    </source>
</evidence>
<reference evidence="1 2" key="1">
    <citation type="submission" date="2015-01" db="EMBL/GenBank/DDBJ databases">
        <title>Genome Sequencing of Rickettsiales.</title>
        <authorList>
            <person name="Daugherty S.C."/>
            <person name="Su Q."/>
            <person name="Abolude K."/>
            <person name="Beier-Sexton M."/>
            <person name="Carlyon J.A."/>
            <person name="Carter R."/>
            <person name="Day N.P."/>
            <person name="Dumler S.J."/>
            <person name="Dyachenko V."/>
            <person name="Godinez A."/>
            <person name="Kurtti T.J."/>
            <person name="Lichay M."/>
            <person name="Mullins K.E."/>
            <person name="Ott S."/>
            <person name="Pappas-Brown V."/>
            <person name="Paris D.H."/>
            <person name="Patel P."/>
            <person name="Richards A.L."/>
            <person name="Sadzewicz L."/>
            <person name="Sears K."/>
            <person name="Seidman D."/>
            <person name="Sengamalay N."/>
            <person name="Stenos J."/>
            <person name="Tallon L.J."/>
            <person name="Vincent G."/>
            <person name="Fraser C.M."/>
            <person name="Munderloh U."/>
            <person name="Dunning-Hotopp J.C."/>
        </authorList>
    </citation>
    <scope>NUCLEOTIDE SEQUENCE [LARGE SCALE GENOMIC DNA]</scope>
    <source>
        <strain evidence="1 2">NCH-1</strain>
    </source>
</reference>